<gene>
    <name evidence="1" type="ORF">A3A64_03630</name>
</gene>
<reference evidence="1 2" key="1">
    <citation type="journal article" date="2016" name="Nat. Commun.">
        <title>Thousands of microbial genomes shed light on interconnected biogeochemical processes in an aquifer system.</title>
        <authorList>
            <person name="Anantharaman K."/>
            <person name="Brown C.T."/>
            <person name="Hug L.A."/>
            <person name="Sharon I."/>
            <person name="Castelle C.J."/>
            <person name="Probst A.J."/>
            <person name="Thomas B.C."/>
            <person name="Singh A."/>
            <person name="Wilkins M.J."/>
            <person name="Karaoz U."/>
            <person name="Brodie E.L."/>
            <person name="Williams K.H."/>
            <person name="Hubbard S.S."/>
            <person name="Banfield J.F."/>
        </authorList>
    </citation>
    <scope>NUCLEOTIDE SEQUENCE [LARGE SCALE GENOMIC DNA]</scope>
</reference>
<dbReference type="AlphaFoldDB" id="A0A1F6AV84"/>
<organism evidence="1 2">
    <name type="scientific">Candidatus Gottesmanbacteria bacterium RIFCSPLOWO2_01_FULL_48_11</name>
    <dbReference type="NCBI Taxonomy" id="1798395"/>
    <lineage>
        <taxon>Bacteria</taxon>
        <taxon>Candidatus Gottesmaniibacteriota</taxon>
    </lineage>
</organism>
<name>A0A1F6AV84_9BACT</name>
<comment type="caution">
    <text evidence="1">The sequence shown here is derived from an EMBL/GenBank/DDBJ whole genome shotgun (WGS) entry which is preliminary data.</text>
</comment>
<protein>
    <submittedName>
        <fullName evidence="1">Uncharacterized protein</fullName>
    </submittedName>
</protein>
<proteinExistence type="predicted"/>
<dbReference type="Proteomes" id="UP000178305">
    <property type="component" value="Unassembled WGS sequence"/>
</dbReference>
<sequence>MRETDEVIDIIRSIAIESGPPDTQENIWETREVYNQDKTRRFTLHAFGGPANGGRYYWNIGLEATGGDGGWVQILRVQQARDEDGKLTYVMTMEVEDETADFILRDVSYRAGQVDTQIVGHTLMSEAWQQEQHAQQVVFRFQDLPAHIKERETVLLFLEQVAQRNFDKPVLIGDVVSSLPSNTPSDVT</sequence>
<accession>A0A1F6AV84</accession>
<evidence type="ECO:0000313" key="1">
    <source>
        <dbReference type="EMBL" id="OGG28403.1"/>
    </source>
</evidence>
<dbReference type="EMBL" id="MFJY01000009">
    <property type="protein sequence ID" value="OGG28403.1"/>
    <property type="molecule type" value="Genomic_DNA"/>
</dbReference>
<evidence type="ECO:0000313" key="2">
    <source>
        <dbReference type="Proteomes" id="UP000178305"/>
    </source>
</evidence>